<reference evidence="2" key="1">
    <citation type="submission" date="2015-11" db="EMBL/GenBank/DDBJ databases">
        <authorList>
            <person name="Varghese N."/>
        </authorList>
    </citation>
    <scope>NUCLEOTIDE SEQUENCE [LARGE SCALE GENOMIC DNA]</scope>
    <source>
        <strain evidence="2">DSM 45899</strain>
    </source>
</reference>
<keyword evidence="2" id="KW-1185">Reference proteome</keyword>
<proteinExistence type="predicted"/>
<dbReference type="EMBL" id="FAOZ01000015">
    <property type="protein sequence ID" value="CUU57972.1"/>
    <property type="molecule type" value="Genomic_DNA"/>
</dbReference>
<dbReference type="AlphaFoldDB" id="A0A0S4QRM0"/>
<accession>A0A0S4QRM0</accession>
<organism evidence="1 2">
    <name type="scientific">Parafrankia irregularis</name>
    <dbReference type="NCBI Taxonomy" id="795642"/>
    <lineage>
        <taxon>Bacteria</taxon>
        <taxon>Bacillati</taxon>
        <taxon>Actinomycetota</taxon>
        <taxon>Actinomycetes</taxon>
        <taxon>Frankiales</taxon>
        <taxon>Frankiaceae</taxon>
        <taxon>Parafrankia</taxon>
    </lineage>
</organism>
<feature type="non-terminal residue" evidence="1">
    <location>
        <position position="26"/>
    </location>
</feature>
<evidence type="ECO:0000313" key="2">
    <source>
        <dbReference type="Proteomes" id="UP000198802"/>
    </source>
</evidence>
<evidence type="ECO:0000313" key="1">
    <source>
        <dbReference type="EMBL" id="CUU57972.1"/>
    </source>
</evidence>
<dbReference type="Proteomes" id="UP000198802">
    <property type="component" value="Unassembled WGS sequence"/>
</dbReference>
<name>A0A0S4QRM0_9ACTN</name>
<gene>
    <name evidence="1" type="ORF">Ga0074812_115174</name>
</gene>
<protein>
    <submittedName>
        <fullName evidence="1">Uncharacterized protein</fullName>
    </submittedName>
</protein>
<sequence>METLVERCAGLDIGKADVKACIRIPG</sequence>